<dbReference type="OrthoDB" id="7705693at2"/>
<feature type="chain" id="PRO_5005320296" evidence="2">
    <location>
        <begin position="22"/>
        <end position="190"/>
    </location>
</feature>
<dbReference type="PATRIC" id="fig|1675527.3.peg.915"/>
<evidence type="ECO:0000313" key="4">
    <source>
        <dbReference type="Proteomes" id="UP000037178"/>
    </source>
</evidence>
<dbReference type="EMBL" id="LFTY01000001">
    <property type="protein sequence ID" value="KMW60693.1"/>
    <property type="molecule type" value="Genomic_DNA"/>
</dbReference>
<dbReference type="STRING" id="1675527.AIOL_000857"/>
<evidence type="ECO:0000256" key="1">
    <source>
        <dbReference type="SAM" id="MobiDB-lite"/>
    </source>
</evidence>
<dbReference type="RefSeq" id="WP_049641738.1">
    <property type="nucleotide sequence ID" value="NZ_LFTY01000001.1"/>
</dbReference>
<keyword evidence="2" id="KW-0732">Signal</keyword>
<accession>A0A0J9H538</accession>
<feature type="signal peptide" evidence="2">
    <location>
        <begin position="1"/>
        <end position="21"/>
    </location>
</feature>
<comment type="caution">
    <text evidence="3">The sequence shown here is derived from an EMBL/GenBank/DDBJ whole genome shotgun (WGS) entry which is preliminary data.</text>
</comment>
<dbReference type="Proteomes" id="UP000037178">
    <property type="component" value="Unassembled WGS sequence"/>
</dbReference>
<organism evidence="3 4">
    <name type="scientific">Candidatus Rhodobacter oscarellae</name>
    <dbReference type="NCBI Taxonomy" id="1675527"/>
    <lineage>
        <taxon>Bacteria</taxon>
        <taxon>Pseudomonadati</taxon>
        <taxon>Pseudomonadota</taxon>
        <taxon>Alphaproteobacteria</taxon>
        <taxon>Rhodobacterales</taxon>
        <taxon>Rhodobacter group</taxon>
        <taxon>Rhodobacter</taxon>
    </lineage>
</organism>
<keyword evidence="4" id="KW-1185">Reference proteome</keyword>
<gene>
    <name evidence="3" type="ORF">AIOL_000857</name>
</gene>
<name>A0A0J9H538_9RHOB</name>
<feature type="region of interest" description="Disordered" evidence="1">
    <location>
        <begin position="171"/>
        <end position="190"/>
    </location>
</feature>
<reference evidence="3 4" key="1">
    <citation type="submission" date="2015-06" db="EMBL/GenBank/DDBJ databases">
        <title>Draft genome sequence of an Alphaproteobacteria species associated to the Mediterranean sponge Oscarella lobularis.</title>
        <authorList>
            <person name="Jourda C."/>
            <person name="Santini S."/>
            <person name="Claverie J.-M."/>
        </authorList>
    </citation>
    <scope>NUCLEOTIDE SEQUENCE [LARGE SCALE GENOMIC DNA]</scope>
    <source>
        <strain evidence="3">IGS</strain>
    </source>
</reference>
<feature type="compositionally biased region" description="Basic and acidic residues" evidence="1">
    <location>
        <begin position="178"/>
        <end position="190"/>
    </location>
</feature>
<protein>
    <submittedName>
        <fullName evidence="3">Uncharacterized protein</fullName>
    </submittedName>
</protein>
<proteinExistence type="predicted"/>
<evidence type="ECO:0000256" key="2">
    <source>
        <dbReference type="SAM" id="SignalP"/>
    </source>
</evidence>
<dbReference type="AlphaFoldDB" id="A0A0J9H538"/>
<sequence length="190" mass="21199">MLRKIAGLAIAASAWGLTAEAQDNVFWRSVGNWEISIDPGLSNGCYAVSSWSSGTVLRIGLNPAEDSFYFLIGNEDWASLEDDREYEIKIRFGPQPAWNISARGLRLGDAPGGDVYLHAKSENFDFVEEFMREARMTMFYRQSAVETFVLKGSSRAFQEVRKCQRAVAENGLPGDDDLASRDRVVDPFAE</sequence>
<evidence type="ECO:0000313" key="3">
    <source>
        <dbReference type="EMBL" id="KMW60693.1"/>
    </source>
</evidence>